<proteinExistence type="inferred from homology"/>
<keyword evidence="4" id="KW-1185">Reference proteome</keyword>
<dbReference type="Pfam" id="PF08327">
    <property type="entry name" value="AHSA1"/>
    <property type="match status" value="1"/>
</dbReference>
<evidence type="ECO:0000313" key="3">
    <source>
        <dbReference type="EMBL" id="OXM66077.1"/>
    </source>
</evidence>
<evidence type="ECO:0000259" key="2">
    <source>
        <dbReference type="Pfam" id="PF08327"/>
    </source>
</evidence>
<feature type="domain" description="Activator of Hsp90 ATPase homologue 1/2-like C-terminal" evidence="2">
    <location>
        <begin position="110"/>
        <end position="224"/>
    </location>
</feature>
<reference evidence="4" key="1">
    <citation type="submission" date="2017-07" db="EMBL/GenBank/DDBJ databases">
        <title>Comparative genome mining reveals phylogenetic distribution patterns of secondary metabolites in Amycolatopsis.</title>
        <authorList>
            <person name="Adamek M."/>
            <person name="Alanjary M."/>
            <person name="Sales-Ortells H."/>
            <person name="Goodfellow M."/>
            <person name="Bull A.T."/>
            <person name="Kalinowski J."/>
            <person name="Ziemert N."/>
        </authorList>
    </citation>
    <scope>NUCLEOTIDE SEQUENCE [LARGE SCALE GENOMIC DNA]</scope>
    <source>
        <strain evidence="4">H5</strain>
    </source>
</reference>
<dbReference type="CDD" id="cd07814">
    <property type="entry name" value="SRPBCC_CalC_Aha1-like"/>
    <property type="match status" value="1"/>
</dbReference>
<dbReference type="InterPro" id="IPR023393">
    <property type="entry name" value="START-like_dom_sf"/>
</dbReference>
<dbReference type="EMBL" id="NMUL01000021">
    <property type="protein sequence ID" value="OXM66077.1"/>
    <property type="molecule type" value="Genomic_DNA"/>
</dbReference>
<dbReference type="AlphaFoldDB" id="A0A229T4B6"/>
<name>A0A229T4B6_9PSEU</name>
<accession>A0A229T4B6</accession>
<organism evidence="3 4">
    <name type="scientific">Amycolatopsis vastitatis</name>
    <dbReference type="NCBI Taxonomy" id="1905142"/>
    <lineage>
        <taxon>Bacteria</taxon>
        <taxon>Bacillati</taxon>
        <taxon>Actinomycetota</taxon>
        <taxon>Actinomycetes</taxon>
        <taxon>Pseudonocardiales</taxon>
        <taxon>Pseudonocardiaceae</taxon>
        <taxon>Amycolatopsis</taxon>
    </lineage>
</organism>
<comment type="similarity">
    <text evidence="1">Belongs to the AHA1 family.</text>
</comment>
<sequence length="235" mass="25738">MASASIAIGRGTVSPAARWPAVSPIGYSSPRCREKRESGSRGGDCVRPAGREVVRNCPIRRDSPTVFRGSARCYDGRHGRGGRRAVTTVDTQRESSGVVEVRREFACGTAELWRCVTVPRIVSAWFEPCRRDRGGRYEIRFSEDGNAYSKYATVVEGHRSADGGRFRFRLEDEGYPDSVVEVEVTPRGAGGSALRLRHLDPPPSLAEGYREGWADYLAALARYLAGRATGRAGGR</sequence>
<dbReference type="SUPFAM" id="SSF55961">
    <property type="entry name" value="Bet v1-like"/>
    <property type="match status" value="1"/>
</dbReference>
<comment type="caution">
    <text evidence="3">The sequence shown here is derived from an EMBL/GenBank/DDBJ whole genome shotgun (WGS) entry which is preliminary data.</text>
</comment>
<dbReference type="Gene3D" id="3.30.530.20">
    <property type="match status" value="1"/>
</dbReference>
<protein>
    <recommendedName>
        <fullName evidence="2">Activator of Hsp90 ATPase homologue 1/2-like C-terminal domain-containing protein</fullName>
    </recommendedName>
</protein>
<dbReference type="Proteomes" id="UP000215199">
    <property type="component" value="Unassembled WGS sequence"/>
</dbReference>
<evidence type="ECO:0000256" key="1">
    <source>
        <dbReference type="ARBA" id="ARBA00006817"/>
    </source>
</evidence>
<evidence type="ECO:0000313" key="4">
    <source>
        <dbReference type="Proteomes" id="UP000215199"/>
    </source>
</evidence>
<gene>
    <name evidence="3" type="ORF">CF165_21195</name>
</gene>
<dbReference type="InterPro" id="IPR013538">
    <property type="entry name" value="ASHA1/2-like_C"/>
</dbReference>